<dbReference type="GO" id="GO:0005634">
    <property type="term" value="C:nucleus"/>
    <property type="evidence" value="ECO:0007669"/>
    <property type="project" value="TreeGrafter"/>
</dbReference>
<keyword evidence="1" id="KW-0175">Coiled coil</keyword>
<feature type="coiled-coil region" evidence="1">
    <location>
        <begin position="262"/>
        <end position="289"/>
    </location>
</feature>
<dbReference type="InterPro" id="IPR042961">
    <property type="entry name" value="Spz1"/>
</dbReference>
<dbReference type="PANTHER" id="PTHR47889:SF1">
    <property type="entry name" value="SPERMATOGENIC LEUCINE ZIPPER PROTEIN 1"/>
    <property type="match status" value="1"/>
</dbReference>
<organism evidence="2 3">
    <name type="scientific">Chrysochloris asiatica</name>
    <name type="common">Cape golden mole</name>
    <dbReference type="NCBI Taxonomy" id="185453"/>
    <lineage>
        <taxon>Eukaryota</taxon>
        <taxon>Metazoa</taxon>
        <taxon>Chordata</taxon>
        <taxon>Craniata</taxon>
        <taxon>Vertebrata</taxon>
        <taxon>Euteleostomi</taxon>
        <taxon>Mammalia</taxon>
        <taxon>Eutheria</taxon>
        <taxon>Afrotheria</taxon>
        <taxon>Chrysochloridae</taxon>
        <taxon>Chrysochlorinae</taxon>
        <taxon>Chrysochloris</taxon>
    </lineage>
</organism>
<dbReference type="AlphaFoldDB" id="A0A9B0U2W8"/>
<gene>
    <name evidence="3" type="primary">SPZ1</name>
</gene>
<dbReference type="PANTHER" id="PTHR47889">
    <property type="entry name" value="SPERMATOGENIC LEUCINE ZIPPER PROTEIN 1"/>
    <property type="match status" value="1"/>
</dbReference>
<accession>A0A9B0U2W8</accession>
<evidence type="ECO:0000256" key="1">
    <source>
        <dbReference type="SAM" id="Coils"/>
    </source>
</evidence>
<dbReference type="OrthoDB" id="9830670at2759"/>
<proteinExistence type="predicted"/>
<dbReference type="GO" id="GO:0003700">
    <property type="term" value="F:DNA-binding transcription factor activity"/>
    <property type="evidence" value="ECO:0007669"/>
    <property type="project" value="InterPro"/>
</dbReference>
<feature type="coiled-coil region" evidence="1">
    <location>
        <begin position="175"/>
        <end position="226"/>
    </location>
</feature>
<protein>
    <submittedName>
        <fullName evidence="3">Spermatogenic leucine zipper protein 1</fullName>
    </submittedName>
</protein>
<dbReference type="CTD" id="84654"/>
<evidence type="ECO:0000313" key="2">
    <source>
        <dbReference type="Proteomes" id="UP000504623"/>
    </source>
</evidence>
<dbReference type="GeneID" id="102821522"/>
<evidence type="ECO:0000313" key="3">
    <source>
        <dbReference type="RefSeq" id="XP_006875258.1"/>
    </source>
</evidence>
<keyword evidence="2" id="KW-1185">Reference proteome</keyword>
<reference evidence="3" key="1">
    <citation type="submission" date="2025-08" db="UniProtKB">
        <authorList>
            <consortium name="RefSeq"/>
        </authorList>
    </citation>
    <scope>IDENTIFICATION</scope>
    <source>
        <tissue evidence="3">Spleen</tissue>
    </source>
</reference>
<dbReference type="Proteomes" id="UP000504623">
    <property type="component" value="Unplaced"/>
</dbReference>
<name>A0A9B0U2W8_CHRAS</name>
<dbReference type="RefSeq" id="XP_006875258.1">
    <property type="nucleotide sequence ID" value="XM_006875196.1"/>
</dbReference>
<sequence length="365" mass="42735">MEAPTLPETFRYTPALHQESWDPTMIIALFEIGSVSLFFWSSLLPLKRNSNQVSEQLMTQKLENVLNRIEGILKNMTSFRKTTDGEESLGDINASDDVLDLKEKIRALDKINKTLFKNLLASLEPEKFQNEKKILENQNSEDTAQGFTRDFANHSDGKEVINETKISKEKAKYGLLHDQEENIKLRNNMEQLLQKAEHWSEQHTELSELIKSYQKSQHDKRELKNDGVHFQIQPHNKLSTNQEMEEQVRKLEHDTYSLHLTAALLENECQILQQRMEILNELHHKKERDQIDYEQGKKDQKLQEAEKVGIHRQRMRDMEGAFQKIEKFYIRLDVCSNTKARNNRFNTCIAKRGLTGKKRSASRSR</sequence>